<dbReference type="CDD" id="cd16325">
    <property type="entry name" value="LolA"/>
    <property type="match status" value="1"/>
</dbReference>
<proteinExistence type="predicted"/>
<dbReference type="EMBL" id="SHMQ01000001">
    <property type="protein sequence ID" value="RZV40415.1"/>
    <property type="molecule type" value="Genomic_DNA"/>
</dbReference>
<dbReference type="InterPro" id="IPR004564">
    <property type="entry name" value="OM_lipoprot_carrier_LolA-like"/>
</dbReference>
<evidence type="ECO:0000313" key="2">
    <source>
        <dbReference type="Proteomes" id="UP000322454"/>
    </source>
</evidence>
<organism evidence="1 2">
    <name type="scientific">Candidatus Acidulodesulfobacterium acidiphilum</name>
    <dbReference type="NCBI Taxonomy" id="2597224"/>
    <lineage>
        <taxon>Bacteria</taxon>
        <taxon>Deltaproteobacteria</taxon>
        <taxon>Candidatus Acidulodesulfobacterales</taxon>
        <taxon>Candidatus Acidulodesulfobacterium</taxon>
    </lineage>
</organism>
<gene>
    <name evidence="1" type="ORF">EVJ48_00395</name>
</gene>
<protein>
    <submittedName>
        <fullName evidence="1">Outer membrane lipoprotein carrier protein LolA</fullName>
    </submittedName>
</protein>
<dbReference type="PANTHER" id="PTHR35869">
    <property type="entry name" value="OUTER-MEMBRANE LIPOPROTEIN CARRIER PROTEIN"/>
    <property type="match status" value="1"/>
</dbReference>
<reference evidence="1 2" key="1">
    <citation type="submission" date="2019-01" db="EMBL/GenBank/DDBJ databases">
        <title>Insights into ecological role of a new deltaproteobacterial order Candidatus Sinidesulfobacterales (Sva0485) by metagenomics and metatranscriptomics.</title>
        <authorList>
            <person name="Tan S."/>
            <person name="Liu J."/>
            <person name="Fang Y."/>
            <person name="Hedlund B."/>
            <person name="Lian Z.-H."/>
            <person name="Huang L.-Y."/>
            <person name="Li J.-T."/>
            <person name="Huang L.-N."/>
            <person name="Li W.-J."/>
            <person name="Jiang H.-C."/>
            <person name="Dong H.-L."/>
            <person name="Shu W.-S."/>
        </authorList>
    </citation>
    <scope>NUCLEOTIDE SEQUENCE [LARGE SCALE GENOMIC DNA]</scope>
    <source>
        <strain evidence="1">AP4</strain>
    </source>
</reference>
<dbReference type="AlphaFoldDB" id="A0A520XH60"/>
<keyword evidence="1" id="KW-0449">Lipoprotein</keyword>
<name>A0A520XH60_9DELT</name>
<dbReference type="Pfam" id="PF03548">
    <property type="entry name" value="LolA"/>
    <property type="match status" value="1"/>
</dbReference>
<dbReference type="Gene3D" id="2.50.20.10">
    <property type="entry name" value="Lipoprotein localisation LolA/LolB/LppX"/>
    <property type="match status" value="1"/>
</dbReference>
<dbReference type="SUPFAM" id="SSF89392">
    <property type="entry name" value="Prokaryotic lipoproteins and lipoprotein localization factors"/>
    <property type="match status" value="1"/>
</dbReference>
<dbReference type="InterPro" id="IPR029046">
    <property type="entry name" value="LolA/LolB/LppX"/>
</dbReference>
<comment type="caution">
    <text evidence="1">The sequence shown here is derived from an EMBL/GenBank/DDBJ whole genome shotgun (WGS) entry which is preliminary data.</text>
</comment>
<accession>A0A520XH60</accession>
<dbReference type="Proteomes" id="UP000322454">
    <property type="component" value="Unassembled WGS sequence"/>
</dbReference>
<evidence type="ECO:0000313" key="1">
    <source>
        <dbReference type="EMBL" id="RZV40415.1"/>
    </source>
</evidence>
<sequence length="220" mass="25794">MKAKLLKLFIFFLVLQSFITLYFTGKSYAESNNTVNKIEAKYKNVYSIAAYFYQKEEIPGYSQNMAFKGYFYYKRHKGMAWIYEYPFHKRQVLKNGRLYIVNKNMRKVTVINVSGERGGFPPNVVEVIGNLTHYFKVISVFKKSSLNEIILVLKPIKMQRAKKIYVGFGSGNLKIKYLKIITYQGQTIIFKYKNVKFNGSIKDKIFSVNFPSYYKIIKAN</sequence>
<dbReference type="PANTHER" id="PTHR35869:SF1">
    <property type="entry name" value="OUTER-MEMBRANE LIPOPROTEIN CARRIER PROTEIN"/>
    <property type="match status" value="1"/>
</dbReference>